<evidence type="ECO:0000313" key="3">
    <source>
        <dbReference type="EMBL" id="MBD7919409.1"/>
    </source>
</evidence>
<dbReference type="EMBL" id="JACSQV010000012">
    <property type="protein sequence ID" value="MBD7919409.1"/>
    <property type="molecule type" value="Genomic_DNA"/>
</dbReference>
<keyword evidence="4" id="KW-1185">Reference proteome</keyword>
<proteinExistence type="predicted"/>
<dbReference type="CDD" id="cd05829">
    <property type="entry name" value="Sortase_F"/>
    <property type="match status" value="1"/>
</dbReference>
<keyword evidence="1" id="KW-0378">Hydrolase</keyword>
<dbReference type="RefSeq" id="WP_191784056.1">
    <property type="nucleotide sequence ID" value="NZ_JACSQV010000012.1"/>
</dbReference>
<keyword evidence="2" id="KW-0732">Signal</keyword>
<feature type="chain" id="PRO_5046621856" evidence="2">
    <location>
        <begin position="29"/>
        <end position="211"/>
    </location>
</feature>
<name>A0ABR8QG63_9CELL</name>
<accession>A0ABR8QG63</accession>
<dbReference type="NCBIfam" id="NF033748">
    <property type="entry name" value="class_F_sortase"/>
    <property type="match status" value="1"/>
</dbReference>
<gene>
    <name evidence="3" type="ORF">H9657_14140</name>
</gene>
<dbReference type="SUPFAM" id="SSF63817">
    <property type="entry name" value="Sortase"/>
    <property type="match status" value="1"/>
</dbReference>
<dbReference type="InterPro" id="IPR023365">
    <property type="entry name" value="Sortase_dom-sf"/>
</dbReference>
<feature type="signal peptide" evidence="2">
    <location>
        <begin position="1"/>
        <end position="28"/>
    </location>
</feature>
<sequence length="211" mass="21421">MRWWPGAATSTIVLVVALAACSSAPTGAAAGAAAPTPSAAAVRPTTSADASPVASGRPRVMAASVPVRVEIPAIGVDSELMRLGLQDDGTLEVPPAGFPAGWYDGGPTPGELGPAVIAGHVDWTTGPGVFFDLAQVAVGDEIRVGRADGTVPVFAVTAVEEHAKDEFPTAAVYGDIDHAGLRLITCGGDWDRSVSHYTANVVVFAELVRPG</sequence>
<dbReference type="InterPro" id="IPR042001">
    <property type="entry name" value="Sortase_F"/>
</dbReference>
<comment type="caution">
    <text evidence="3">The sequence shown here is derived from an EMBL/GenBank/DDBJ whole genome shotgun (WGS) entry which is preliminary data.</text>
</comment>
<evidence type="ECO:0000256" key="1">
    <source>
        <dbReference type="ARBA" id="ARBA00022801"/>
    </source>
</evidence>
<dbReference type="Gene3D" id="2.40.260.10">
    <property type="entry name" value="Sortase"/>
    <property type="match status" value="1"/>
</dbReference>
<protein>
    <submittedName>
        <fullName evidence="3">Class F sortase</fullName>
    </submittedName>
</protein>
<evidence type="ECO:0000256" key="2">
    <source>
        <dbReference type="SAM" id="SignalP"/>
    </source>
</evidence>
<evidence type="ECO:0000313" key="4">
    <source>
        <dbReference type="Proteomes" id="UP000604241"/>
    </source>
</evidence>
<dbReference type="Pfam" id="PF04203">
    <property type="entry name" value="Sortase"/>
    <property type="match status" value="1"/>
</dbReference>
<organism evidence="3 4">
    <name type="scientific">Cellulomonas avistercoris</name>
    <dbReference type="NCBI Taxonomy" id="2762242"/>
    <lineage>
        <taxon>Bacteria</taxon>
        <taxon>Bacillati</taxon>
        <taxon>Actinomycetota</taxon>
        <taxon>Actinomycetes</taxon>
        <taxon>Micrococcales</taxon>
        <taxon>Cellulomonadaceae</taxon>
        <taxon>Cellulomonas</taxon>
    </lineage>
</organism>
<reference evidence="3 4" key="1">
    <citation type="submission" date="2020-08" db="EMBL/GenBank/DDBJ databases">
        <title>A Genomic Blueprint of the Chicken Gut Microbiome.</title>
        <authorList>
            <person name="Gilroy R."/>
            <person name="Ravi A."/>
            <person name="Getino M."/>
            <person name="Pursley I."/>
            <person name="Horton D.L."/>
            <person name="Alikhan N.-F."/>
            <person name="Baker D."/>
            <person name="Gharbi K."/>
            <person name="Hall N."/>
            <person name="Watson M."/>
            <person name="Adriaenssens E.M."/>
            <person name="Foster-Nyarko E."/>
            <person name="Jarju S."/>
            <person name="Secka A."/>
            <person name="Antonio M."/>
            <person name="Oren A."/>
            <person name="Chaudhuri R."/>
            <person name="La Ragione R.M."/>
            <person name="Hildebrand F."/>
            <person name="Pallen M.J."/>
        </authorList>
    </citation>
    <scope>NUCLEOTIDE SEQUENCE [LARGE SCALE GENOMIC DNA]</scope>
    <source>
        <strain evidence="3 4">Sa3CUA2</strain>
    </source>
</reference>
<dbReference type="InterPro" id="IPR005754">
    <property type="entry name" value="Sortase"/>
</dbReference>
<dbReference type="Proteomes" id="UP000604241">
    <property type="component" value="Unassembled WGS sequence"/>
</dbReference>
<dbReference type="PROSITE" id="PS51257">
    <property type="entry name" value="PROKAR_LIPOPROTEIN"/>
    <property type="match status" value="1"/>
</dbReference>